<sequence length="141" mass="14622">MDIRQISPTYAVSPQIDVTDMPAIIAAGFTTIICNRPDAEVPPSHQANAIEAAAKAAGLAFVVNPVTHQGLNMDMVRLQKEVMLGANGPTLAYCASGTRSSIVWSLGQAGEMPTDDIIAATAAAGYDLAGMRAQLDHLSAG</sequence>
<dbReference type="Gene3D" id="3.90.190.10">
    <property type="entry name" value="Protein tyrosine phosphatase superfamily"/>
    <property type="match status" value="1"/>
</dbReference>
<dbReference type="InterPro" id="IPR005939">
    <property type="entry name" value="BLH_phosphatase-like"/>
</dbReference>
<feature type="domain" description="Beta-lactamase hydrolase-like protein phosphatase-like" evidence="1">
    <location>
        <begin position="2"/>
        <end position="110"/>
    </location>
</feature>
<dbReference type="RefSeq" id="WP_090197041.1">
    <property type="nucleotide sequence ID" value="NZ_FOYP01000001.1"/>
</dbReference>
<accession>A0A1I6G263</accession>
<dbReference type="InterPro" id="IPR029021">
    <property type="entry name" value="Prot-tyrosine_phosphatase-like"/>
</dbReference>
<dbReference type="OrthoDB" id="9805710at2"/>
<evidence type="ECO:0000313" key="3">
    <source>
        <dbReference type="Proteomes" id="UP000199478"/>
    </source>
</evidence>
<keyword evidence="3" id="KW-1185">Reference proteome</keyword>
<reference evidence="3" key="1">
    <citation type="submission" date="2016-10" db="EMBL/GenBank/DDBJ databases">
        <authorList>
            <person name="Varghese N."/>
            <person name="Submissions S."/>
        </authorList>
    </citation>
    <scope>NUCLEOTIDE SEQUENCE [LARGE SCALE GENOMIC DNA]</scope>
    <source>
        <strain evidence="3">DSM 26879</strain>
    </source>
</reference>
<organism evidence="2 3">
    <name type="scientific">Yoonia tamlensis</name>
    <dbReference type="NCBI Taxonomy" id="390270"/>
    <lineage>
        <taxon>Bacteria</taxon>
        <taxon>Pseudomonadati</taxon>
        <taxon>Pseudomonadota</taxon>
        <taxon>Alphaproteobacteria</taxon>
        <taxon>Rhodobacterales</taxon>
        <taxon>Paracoccaceae</taxon>
        <taxon>Yoonia</taxon>
    </lineage>
</organism>
<dbReference type="AlphaFoldDB" id="A0A1I6G263"/>
<protein>
    <submittedName>
        <fullName evidence="2">TIGR01244 family protein</fullName>
    </submittedName>
</protein>
<proteinExistence type="predicted"/>
<name>A0A1I6G263_9RHOB</name>
<evidence type="ECO:0000313" key="2">
    <source>
        <dbReference type="EMBL" id="SFR36252.1"/>
    </source>
</evidence>
<gene>
    <name evidence="2" type="ORF">SAMN04488005_0943</name>
</gene>
<dbReference type="Proteomes" id="UP000199478">
    <property type="component" value="Unassembled WGS sequence"/>
</dbReference>
<dbReference type="GO" id="GO:0016787">
    <property type="term" value="F:hydrolase activity"/>
    <property type="evidence" value="ECO:0007669"/>
    <property type="project" value="InterPro"/>
</dbReference>
<dbReference type="Pfam" id="PF04273">
    <property type="entry name" value="BLH_phosphatase"/>
    <property type="match status" value="1"/>
</dbReference>
<dbReference type="STRING" id="390270.SAMN04488005_0943"/>
<evidence type="ECO:0000259" key="1">
    <source>
        <dbReference type="Pfam" id="PF04273"/>
    </source>
</evidence>
<dbReference type="NCBIfam" id="TIGR01244">
    <property type="entry name" value="TIGR01244 family sulfur transferase"/>
    <property type="match status" value="1"/>
</dbReference>
<dbReference type="EMBL" id="FOYP01000001">
    <property type="protein sequence ID" value="SFR36252.1"/>
    <property type="molecule type" value="Genomic_DNA"/>
</dbReference>